<proteinExistence type="predicted"/>
<dbReference type="AlphaFoldDB" id="A0A0V1H9Z7"/>
<keyword evidence="2" id="KW-1185">Reference proteome</keyword>
<comment type="caution">
    <text evidence="1">The sequence shown here is derived from an EMBL/GenBank/DDBJ whole genome shotgun (WGS) entry which is preliminary data.</text>
</comment>
<accession>A0A0V1H9Z7</accession>
<evidence type="ECO:0000313" key="2">
    <source>
        <dbReference type="Proteomes" id="UP000055024"/>
    </source>
</evidence>
<evidence type="ECO:0000313" key="1">
    <source>
        <dbReference type="EMBL" id="KRZ07087.1"/>
    </source>
</evidence>
<name>A0A0V1H9Z7_9BILA</name>
<reference evidence="1 2" key="1">
    <citation type="submission" date="2015-01" db="EMBL/GenBank/DDBJ databases">
        <title>Evolution of Trichinella species and genotypes.</title>
        <authorList>
            <person name="Korhonen P.K."/>
            <person name="Edoardo P."/>
            <person name="Giuseppe L.R."/>
            <person name="Gasser R.B."/>
        </authorList>
    </citation>
    <scope>NUCLEOTIDE SEQUENCE [LARGE SCALE GENOMIC DNA]</scope>
    <source>
        <strain evidence="1">ISS1029</strain>
    </source>
</reference>
<gene>
    <name evidence="1" type="ORF">T11_11078</name>
</gene>
<sequence>MEYHYCHNLIILFYHNNLLKRTMPKNLVNNNLKNMKLSMSLKSDYSFRNENLKKCSITASQHTSADEISFYAPEIKESKPYMQLMDNSFNEKLKLKSGNALIMVEYENPVMSSTSCKVEMIIHRHTATRANADQKQYWLRSISATYRLLFSDLQSPD</sequence>
<organism evidence="1 2">
    <name type="scientific">Trichinella zimbabwensis</name>
    <dbReference type="NCBI Taxonomy" id="268475"/>
    <lineage>
        <taxon>Eukaryota</taxon>
        <taxon>Metazoa</taxon>
        <taxon>Ecdysozoa</taxon>
        <taxon>Nematoda</taxon>
        <taxon>Enoplea</taxon>
        <taxon>Dorylaimia</taxon>
        <taxon>Trichinellida</taxon>
        <taxon>Trichinellidae</taxon>
        <taxon>Trichinella</taxon>
    </lineage>
</organism>
<dbReference type="EMBL" id="JYDP01000107">
    <property type="protein sequence ID" value="KRZ07087.1"/>
    <property type="molecule type" value="Genomic_DNA"/>
</dbReference>
<protein>
    <submittedName>
        <fullName evidence="1">Uncharacterized protein</fullName>
    </submittedName>
</protein>
<dbReference type="Proteomes" id="UP000055024">
    <property type="component" value="Unassembled WGS sequence"/>
</dbReference>